<dbReference type="InterPro" id="IPR009671">
    <property type="entry name" value="RraB_dom"/>
</dbReference>
<dbReference type="InterPro" id="IPR006506">
    <property type="entry name" value="CHP01619"/>
</dbReference>
<dbReference type="RefSeq" id="WP_005556360.1">
    <property type="nucleotide sequence ID" value="NZ_AEJM01000016.1"/>
</dbReference>
<dbReference type="Gene3D" id="3.30.70.970">
    <property type="entry name" value="RraB-like"/>
    <property type="match status" value="1"/>
</dbReference>
<evidence type="ECO:0008006" key="5">
    <source>
        <dbReference type="Google" id="ProtNLM"/>
    </source>
</evidence>
<dbReference type="Pfam" id="PF05117">
    <property type="entry name" value="DUF695"/>
    <property type="match status" value="1"/>
</dbReference>
<comment type="caution">
    <text evidence="3">The sequence shown here is derived from an EMBL/GenBank/DDBJ whole genome shotgun (WGS) entry which is preliminary data.</text>
</comment>
<reference evidence="3 4" key="1">
    <citation type="submission" date="2010-10" db="EMBL/GenBank/DDBJ databases">
        <authorList>
            <person name="Chen C."/>
            <person name="Kittichotirat W."/>
            <person name="Asikainen S."/>
            <person name="Bumgarner R."/>
        </authorList>
    </citation>
    <scope>NUCLEOTIDE SEQUENCE [LARGE SCALE GENOMIC DNA]</scope>
    <source>
        <strain evidence="3 4">SC1083</strain>
    </source>
</reference>
<dbReference type="SMR" id="G4A6X0"/>
<feature type="domain" description="DUF695" evidence="1">
    <location>
        <begin position="9"/>
        <end position="136"/>
    </location>
</feature>
<dbReference type="PIRSF" id="PIRSF017962">
    <property type="entry name" value="UCP017962"/>
    <property type="match status" value="1"/>
</dbReference>
<dbReference type="InterPro" id="IPR036701">
    <property type="entry name" value="RraB-like_sf"/>
</dbReference>
<organism evidence="3 4">
    <name type="scientific">Aggregatibacter actinomycetemcomitans serotype e str. SC1083</name>
    <dbReference type="NCBI Taxonomy" id="907488"/>
    <lineage>
        <taxon>Bacteria</taxon>
        <taxon>Pseudomonadati</taxon>
        <taxon>Pseudomonadota</taxon>
        <taxon>Gammaproteobacteria</taxon>
        <taxon>Pasteurellales</taxon>
        <taxon>Pasteurellaceae</taxon>
        <taxon>Aggregatibacter</taxon>
    </lineage>
</organism>
<dbReference type="Pfam" id="PF06877">
    <property type="entry name" value="RraB"/>
    <property type="match status" value="1"/>
</dbReference>
<feature type="domain" description="Regulator of ribonuclease activity B" evidence="2">
    <location>
        <begin position="146"/>
        <end position="254"/>
    </location>
</feature>
<proteinExistence type="predicted"/>
<dbReference type="AlphaFoldDB" id="G4A6X0"/>
<gene>
    <name evidence="3" type="ORF">SC1083_0560</name>
</gene>
<dbReference type="Proteomes" id="UP000005508">
    <property type="component" value="Unassembled WGS sequence"/>
</dbReference>
<dbReference type="InterPro" id="IPR016097">
    <property type="entry name" value="DUF695"/>
</dbReference>
<name>G4A6X0_AGGAC</name>
<dbReference type="NCBIfam" id="TIGR01619">
    <property type="entry name" value="hyp_HI0040"/>
    <property type="match status" value="1"/>
</dbReference>
<accession>G4A6X0</accession>
<sequence>MPLKNPEPNWQNYRTLINGKIASCTVNLDIFEAFSPQKYNKVVQVSLPYEPDESAMPTLAEHHRVITELFKILIQVSALSDVLYAGHIIGDGHLQLHFYCDEPTALFDVLDQFKEHIDHTGVQDDPNWDTYFDFLLPSPLEMKLNVTEEILDMLLQNGRNLADNYLIEHTFRFADEQLMYQFMEETNLSDISFNTMSYSNAPITFSDSDAENKESFYIVKIEQEMSLDTDEIFAYVEQFDRLAEKFSGEYVGWESDTINQVKAN</sequence>
<evidence type="ECO:0000259" key="1">
    <source>
        <dbReference type="Pfam" id="PF05117"/>
    </source>
</evidence>
<dbReference type="SUPFAM" id="SSF89946">
    <property type="entry name" value="Hypothetical protein VC0424"/>
    <property type="match status" value="1"/>
</dbReference>
<evidence type="ECO:0000259" key="2">
    <source>
        <dbReference type="Pfam" id="PF06877"/>
    </source>
</evidence>
<evidence type="ECO:0000313" key="4">
    <source>
        <dbReference type="Proteomes" id="UP000005508"/>
    </source>
</evidence>
<protein>
    <recommendedName>
        <fullName evidence="5">TIGR01619 family protein</fullName>
    </recommendedName>
</protein>
<evidence type="ECO:0000313" key="3">
    <source>
        <dbReference type="EMBL" id="EGY34174.1"/>
    </source>
</evidence>
<dbReference type="EMBL" id="AEJM01000016">
    <property type="protein sequence ID" value="EGY34174.1"/>
    <property type="molecule type" value="Genomic_DNA"/>
</dbReference>
<dbReference type="PATRIC" id="fig|907488.3.peg.555"/>